<dbReference type="EMBL" id="JAWQEG010004883">
    <property type="protein sequence ID" value="KAK3859871.1"/>
    <property type="molecule type" value="Genomic_DNA"/>
</dbReference>
<comment type="caution">
    <text evidence="1">The sequence shown here is derived from an EMBL/GenBank/DDBJ whole genome shotgun (WGS) entry which is preliminary data.</text>
</comment>
<proteinExistence type="predicted"/>
<evidence type="ECO:0000313" key="2">
    <source>
        <dbReference type="Proteomes" id="UP001286313"/>
    </source>
</evidence>
<name>A0AAE1ER41_PETCI</name>
<protein>
    <submittedName>
        <fullName evidence="1">Uncharacterized protein</fullName>
    </submittedName>
</protein>
<organism evidence="1 2">
    <name type="scientific">Petrolisthes cinctipes</name>
    <name type="common">Flat porcelain crab</name>
    <dbReference type="NCBI Taxonomy" id="88211"/>
    <lineage>
        <taxon>Eukaryota</taxon>
        <taxon>Metazoa</taxon>
        <taxon>Ecdysozoa</taxon>
        <taxon>Arthropoda</taxon>
        <taxon>Crustacea</taxon>
        <taxon>Multicrustacea</taxon>
        <taxon>Malacostraca</taxon>
        <taxon>Eumalacostraca</taxon>
        <taxon>Eucarida</taxon>
        <taxon>Decapoda</taxon>
        <taxon>Pleocyemata</taxon>
        <taxon>Anomura</taxon>
        <taxon>Galatheoidea</taxon>
        <taxon>Porcellanidae</taxon>
        <taxon>Petrolisthes</taxon>
    </lineage>
</organism>
<dbReference type="Proteomes" id="UP001286313">
    <property type="component" value="Unassembled WGS sequence"/>
</dbReference>
<reference evidence="1" key="1">
    <citation type="submission" date="2023-10" db="EMBL/GenBank/DDBJ databases">
        <title>Genome assemblies of two species of porcelain crab, Petrolisthes cinctipes and Petrolisthes manimaculis (Anomura: Porcellanidae).</title>
        <authorList>
            <person name="Angst P."/>
        </authorList>
    </citation>
    <scope>NUCLEOTIDE SEQUENCE</scope>
    <source>
        <strain evidence="1">PB745_01</strain>
        <tissue evidence="1">Gill</tissue>
    </source>
</reference>
<dbReference type="AlphaFoldDB" id="A0AAE1ER41"/>
<sequence length="90" mass="10080">MARTPSQPRYTAKEKHPQYRPLHQLLPLIRRRPHNQSKAEAARGCHFARPGQQDTDPGTNKAISTADRILRYTSGGSVMAAVHRLGQLGR</sequence>
<gene>
    <name evidence="1" type="ORF">Pcinc_034044</name>
</gene>
<evidence type="ECO:0000313" key="1">
    <source>
        <dbReference type="EMBL" id="KAK3859871.1"/>
    </source>
</evidence>
<accession>A0AAE1ER41</accession>
<keyword evidence="2" id="KW-1185">Reference proteome</keyword>